<keyword evidence="5" id="KW-0862">Zinc</keyword>
<feature type="domain" description="HTH myb-type" evidence="10">
    <location>
        <begin position="578"/>
        <end position="643"/>
    </location>
</feature>
<comment type="catalytic activity">
    <reaction evidence="7">
        <text>3-hydroxy-2-methylpropanoyl-CoA + H2O = 3-hydroxy-2-methylpropanoate + CoA + H(+)</text>
        <dbReference type="Rhea" id="RHEA:20888"/>
        <dbReference type="ChEBI" id="CHEBI:11805"/>
        <dbReference type="ChEBI" id="CHEBI:15377"/>
        <dbReference type="ChEBI" id="CHEBI:15378"/>
        <dbReference type="ChEBI" id="CHEBI:57287"/>
        <dbReference type="ChEBI" id="CHEBI:57340"/>
        <dbReference type="EC" id="3.1.2.4"/>
    </reaction>
</comment>
<comment type="similarity">
    <text evidence="7">Belongs to the enoyl-CoA hydratase/isomerase family.</text>
</comment>
<comment type="function">
    <text evidence="7">Hydrolyzes 3-hydroxyisobutyryl-CoA (HIBYL-CoA), a saline catabolite. Has high activity toward isobutyryl-CoA. Could be an isobutyryl-CoA dehydrogenase that functions in valine catabolism.</text>
</comment>
<evidence type="ECO:0000256" key="6">
    <source>
        <dbReference type="ARBA" id="ARBA00023242"/>
    </source>
</evidence>
<dbReference type="InterPro" id="IPR017930">
    <property type="entry name" value="Myb_dom"/>
</dbReference>
<keyword evidence="3" id="KW-0863">Zinc-finger</keyword>
<reference evidence="12" key="1">
    <citation type="submission" date="2024-07" db="EMBL/GenBank/DDBJ databases">
        <title>Two chromosome-level genome assemblies of Korean endemic species Abeliophyllum distichum and Forsythia ovata (Oleaceae).</title>
        <authorList>
            <person name="Jang H."/>
        </authorList>
    </citation>
    <scope>NUCLEOTIDE SEQUENCE [LARGE SCALE GENOMIC DNA]</scope>
</reference>
<feature type="compositionally biased region" description="Basic and acidic residues" evidence="8">
    <location>
        <begin position="167"/>
        <end position="178"/>
    </location>
</feature>
<feature type="compositionally biased region" description="Basic and acidic residues" evidence="8">
    <location>
        <begin position="500"/>
        <end position="513"/>
    </location>
</feature>
<feature type="region of interest" description="Disordered" evidence="8">
    <location>
        <begin position="130"/>
        <end position="552"/>
    </location>
</feature>
<dbReference type="SMART" id="SM00249">
    <property type="entry name" value="PHD"/>
    <property type="match status" value="1"/>
</dbReference>
<dbReference type="PROSITE" id="PS50090">
    <property type="entry name" value="MYB_LIKE"/>
    <property type="match status" value="1"/>
</dbReference>
<dbReference type="Gene3D" id="1.10.10.60">
    <property type="entry name" value="Homeodomain-like"/>
    <property type="match status" value="1"/>
</dbReference>
<dbReference type="InterPro" id="IPR029045">
    <property type="entry name" value="ClpP/crotonase-like_dom_sf"/>
</dbReference>
<dbReference type="InterPro" id="IPR011011">
    <property type="entry name" value="Znf_FYVE_PHD"/>
</dbReference>
<keyword evidence="4 7" id="KW-0378">Hydrolase</keyword>
<organism evidence="11 12">
    <name type="scientific">Abeliophyllum distichum</name>
    <dbReference type="NCBI Taxonomy" id="126358"/>
    <lineage>
        <taxon>Eukaryota</taxon>
        <taxon>Viridiplantae</taxon>
        <taxon>Streptophyta</taxon>
        <taxon>Embryophyta</taxon>
        <taxon>Tracheophyta</taxon>
        <taxon>Spermatophyta</taxon>
        <taxon>Magnoliopsida</taxon>
        <taxon>eudicotyledons</taxon>
        <taxon>Gunneridae</taxon>
        <taxon>Pentapetalae</taxon>
        <taxon>asterids</taxon>
        <taxon>lamiids</taxon>
        <taxon>Lamiales</taxon>
        <taxon>Oleaceae</taxon>
        <taxon>Forsythieae</taxon>
        <taxon>Abeliophyllum</taxon>
    </lineage>
</organism>
<dbReference type="InterPro" id="IPR032259">
    <property type="entry name" value="HIBYL-CoA-H"/>
</dbReference>
<dbReference type="InterPro" id="IPR045004">
    <property type="entry name" value="ECH_dom"/>
</dbReference>
<evidence type="ECO:0000256" key="3">
    <source>
        <dbReference type="ARBA" id="ARBA00022771"/>
    </source>
</evidence>
<dbReference type="SUPFAM" id="SSF46689">
    <property type="entry name" value="Homeodomain-like"/>
    <property type="match status" value="1"/>
</dbReference>
<dbReference type="EMBL" id="JBFOLK010000013">
    <property type="protein sequence ID" value="KAL2466690.1"/>
    <property type="molecule type" value="Genomic_DNA"/>
</dbReference>
<dbReference type="SMART" id="SM00717">
    <property type="entry name" value="SANT"/>
    <property type="match status" value="1"/>
</dbReference>
<keyword evidence="2" id="KW-0479">Metal-binding</keyword>
<evidence type="ECO:0000259" key="10">
    <source>
        <dbReference type="PROSITE" id="PS51294"/>
    </source>
</evidence>
<sequence length="1255" mass="141456">MGWSERESCIKCDKGGKLLVCSENGCPIAVHEICMGCPARFDERGLFYCPYCLYRKAVAESCQARENAMSKKKALSIFIDEEMIGGTKQVEKKERAEMKRLNGNVNKTICCSSNKDIDIAYDQPIQLEEEPQAKGISHECTRSPSPCKGADASILDSQNDELTGSSEGHKEDTHKKDSTYAQDTTIPSRRKLDNVERQEHRNGSAEEENMQEEVKENSAALSGEVPLVRAHSRAKRGVKMNDSICRDSEVISMRSKRVKRSDVNKKQSPSPSKGADASRLDNQNDVLSSSSEGYKEDVHMNDSTEIQETIIPSRRKLDNIEMQEEHIISSADEKMQGEEKRCSAEKEKMQEEVKENSAVPSSEVPLVRVHSRAKRGVETNDSICRESEVISMRSKSVKRRDVNKKQSPSPSKGADASRLDNQDDVLSGSSEGYKEDVDMNDGTEVQETIIPSRRKLDNIEKQEDHIISSSEEKMQDEEQETSAKLTDKVPFVQAHSRSKRGVETNKSICRESELISTRSKNVKRNDMNKKQSPGAHSPRRSSRRSSSNLGINKVKYASRSSRLIELPSAKFPKDPFPNDRRKKLLWTEEEEEMLREGVEKFSAQANKNIPWRKVLEFGRHVFHGTRTPADLKDKWRNIASKGGDVIMAKWTLGLALLRDKYNIKKSKLQDIRGEGSHNQNVQNCRNSSYIKLPQSSYLSILQSPLSCIRAPSCLASWSVECPQELTSGVDSKHSATSIHESRGWIEMKISNPKYLQWAVTISDTPEDKFGWGLSLGELEDLVLGFLEDLMFGFLEDLVFRFYVWSWKIWFLGYWILGRFGFGVLCGKLPFFKIKCSISVYPPSGSVTEDNQILSCSLLLVKSWAKKINILMAKEVVTSDEEVVLGEKIGHVRLITLNQPRRLNVISSKVVSLLAEHLEKWEKDDDAELIIIKGAGRAFSAGGDLKMFYDGRMSKDSCLEVVYRMYWLCYHIHTYKKTQVALVHGISMGGGASLMAPMKFAVVTEKTVFATPEASIGFHTDCGFSYILSRLSGHIGEFLGLTGARLNGKELVVAGLATHFVPSEKLPELEKRLISLNSGEENAVKSAIEEFSINIQIDEGSVLNKRATIDECFSKDTVEDIITSLEAEATKEENDWIAAVLQDLKRSSPTALKITLQSIREGRKQILSESLKKEFRLTMNILRTVISGDVYEGIRAVTIDKDNNTKWEPSTLETVEAEKVNFVFRPFEEDWELKIPMREDSRWEGKYEDSPYATSN</sequence>
<protein>
    <recommendedName>
        <fullName evidence="7">3-hydroxyisobutyryl-CoA hydrolase</fullName>
        <shortName evidence="7">HIB-CoA hydrolase</shortName>
        <shortName evidence="7">HIBYL-CoA-H</shortName>
        <ecNumber evidence="7">3.1.2.4</ecNumber>
    </recommendedName>
    <alternativeName>
        <fullName evidence="7">3-hydroxyisobutyryl-coenzyme A hydrolase</fullName>
    </alternativeName>
</protein>
<evidence type="ECO:0000256" key="1">
    <source>
        <dbReference type="ARBA" id="ARBA00004123"/>
    </source>
</evidence>
<feature type="compositionally biased region" description="Basic and acidic residues" evidence="8">
    <location>
        <begin position="293"/>
        <end position="302"/>
    </location>
</feature>
<feature type="compositionally biased region" description="Polar residues" evidence="8">
    <location>
        <begin position="155"/>
        <end position="166"/>
    </location>
</feature>
<dbReference type="InterPro" id="IPR009057">
    <property type="entry name" value="Homeodomain-like_sf"/>
</dbReference>
<dbReference type="CDD" id="cd06558">
    <property type="entry name" value="crotonase-like"/>
    <property type="match status" value="1"/>
</dbReference>
<comment type="subcellular location">
    <subcellularLocation>
        <location evidence="1">Nucleus</location>
    </subcellularLocation>
</comment>
<dbReference type="EC" id="3.1.2.4" evidence="7"/>
<dbReference type="GO" id="GO:0006574">
    <property type="term" value="P:L-valine catabolic process"/>
    <property type="evidence" value="ECO:0007669"/>
    <property type="project" value="UniProtKB-UniRule"/>
</dbReference>
<dbReference type="PROSITE" id="PS51294">
    <property type="entry name" value="HTH_MYB"/>
    <property type="match status" value="1"/>
</dbReference>
<dbReference type="AlphaFoldDB" id="A0ABD1PS39"/>
<keyword evidence="12" id="KW-1185">Reference proteome</keyword>
<dbReference type="Gene3D" id="3.30.40.10">
    <property type="entry name" value="Zinc/RING finger domain, C3HC4 (zinc finger)"/>
    <property type="match status" value="1"/>
</dbReference>
<feature type="compositionally biased region" description="Basic and acidic residues" evidence="8">
    <location>
        <begin position="375"/>
        <end position="388"/>
    </location>
</feature>
<dbReference type="PANTHER" id="PTHR43176:SF2">
    <property type="entry name" value="3-HYDROXYISOBUTYRYL-COA HYDROLASE-LIKE PROTEIN 5"/>
    <property type="match status" value="1"/>
</dbReference>
<comment type="caution">
    <text evidence="11">The sequence shown here is derived from an EMBL/GenBank/DDBJ whole genome shotgun (WGS) entry which is preliminary data.</text>
</comment>
<dbReference type="GO" id="GO:0003860">
    <property type="term" value="F:3-hydroxyisobutyryl-CoA hydrolase activity"/>
    <property type="evidence" value="ECO:0007669"/>
    <property type="project" value="UniProtKB-UniRule"/>
</dbReference>
<gene>
    <name evidence="11" type="ORF">Adt_42541</name>
</gene>
<dbReference type="Proteomes" id="UP001604336">
    <property type="component" value="Unassembled WGS sequence"/>
</dbReference>
<proteinExistence type="inferred from homology"/>
<accession>A0ABD1PS39</accession>
<evidence type="ECO:0000256" key="7">
    <source>
        <dbReference type="RuleBase" id="RU369070"/>
    </source>
</evidence>
<dbReference type="PROSITE" id="PS01359">
    <property type="entry name" value="ZF_PHD_1"/>
    <property type="match status" value="1"/>
</dbReference>
<dbReference type="Gene3D" id="3.90.226.10">
    <property type="entry name" value="2-enoyl-CoA Hydratase, Chain A, domain 1"/>
    <property type="match status" value="1"/>
</dbReference>
<dbReference type="InterPro" id="IPR013083">
    <property type="entry name" value="Znf_RING/FYVE/PHD"/>
</dbReference>
<dbReference type="GO" id="GO:0008270">
    <property type="term" value="F:zinc ion binding"/>
    <property type="evidence" value="ECO:0007669"/>
    <property type="project" value="UniProtKB-KW"/>
</dbReference>
<dbReference type="SUPFAM" id="SSF57903">
    <property type="entry name" value="FYVE/PHD zinc finger"/>
    <property type="match status" value="1"/>
</dbReference>
<feature type="domain" description="Myb-like" evidence="9">
    <location>
        <begin position="578"/>
        <end position="639"/>
    </location>
</feature>
<evidence type="ECO:0000256" key="8">
    <source>
        <dbReference type="SAM" id="MobiDB-lite"/>
    </source>
</evidence>
<dbReference type="NCBIfam" id="NF004127">
    <property type="entry name" value="PRK05617.1"/>
    <property type="match status" value="1"/>
</dbReference>
<dbReference type="PANTHER" id="PTHR43176">
    <property type="entry name" value="3-HYDROXYISOBUTYRYL-COA HYDROLASE-RELATED"/>
    <property type="match status" value="1"/>
</dbReference>
<dbReference type="FunFam" id="3.90.226.10:FF:000027">
    <property type="entry name" value="Probable 3-hydroxyisobutyryl-CoA hydrolase 2"/>
    <property type="match status" value="1"/>
</dbReference>
<dbReference type="Pfam" id="PF16113">
    <property type="entry name" value="ECH_2"/>
    <property type="match status" value="1"/>
</dbReference>
<evidence type="ECO:0000313" key="11">
    <source>
        <dbReference type="EMBL" id="KAL2466690.1"/>
    </source>
</evidence>
<evidence type="ECO:0000313" key="12">
    <source>
        <dbReference type="Proteomes" id="UP001604336"/>
    </source>
</evidence>
<feature type="compositionally biased region" description="Basic and acidic residues" evidence="8">
    <location>
        <begin position="190"/>
        <end position="204"/>
    </location>
</feature>
<name>A0ABD1PS39_9LAMI</name>
<dbReference type="CDD" id="cd11660">
    <property type="entry name" value="SANT_TRF"/>
    <property type="match status" value="1"/>
</dbReference>
<dbReference type="InterPro" id="IPR001965">
    <property type="entry name" value="Znf_PHD"/>
</dbReference>
<dbReference type="InterPro" id="IPR001005">
    <property type="entry name" value="SANT/Myb"/>
</dbReference>
<feature type="compositionally biased region" description="Polar residues" evidence="8">
    <location>
        <begin position="280"/>
        <end position="292"/>
    </location>
</feature>
<evidence type="ECO:0000256" key="5">
    <source>
        <dbReference type="ARBA" id="ARBA00022833"/>
    </source>
</evidence>
<dbReference type="GO" id="GO:0005634">
    <property type="term" value="C:nucleus"/>
    <property type="evidence" value="ECO:0007669"/>
    <property type="project" value="UniProtKB-SubCell"/>
</dbReference>
<evidence type="ECO:0000256" key="4">
    <source>
        <dbReference type="ARBA" id="ARBA00022801"/>
    </source>
</evidence>
<feature type="compositionally biased region" description="Basic and acidic residues" evidence="8">
    <location>
        <begin position="315"/>
        <end position="355"/>
    </location>
</feature>
<dbReference type="SUPFAM" id="SSF52096">
    <property type="entry name" value="ClpP/crotonase"/>
    <property type="match status" value="1"/>
</dbReference>
<feature type="compositionally biased region" description="Basic and acidic residues" evidence="8">
    <location>
        <begin position="454"/>
        <end position="473"/>
    </location>
</feature>
<keyword evidence="6" id="KW-0539">Nucleus</keyword>
<comment type="pathway">
    <text evidence="7">Amino-acid degradation; L-valine degradation.</text>
</comment>
<evidence type="ECO:0000259" key="9">
    <source>
        <dbReference type="PROSITE" id="PS50090"/>
    </source>
</evidence>
<dbReference type="InterPro" id="IPR019786">
    <property type="entry name" value="Zinc_finger_PHD-type_CS"/>
</dbReference>
<dbReference type="Pfam" id="PF00249">
    <property type="entry name" value="Myb_DNA-binding"/>
    <property type="match status" value="1"/>
</dbReference>
<evidence type="ECO:0000256" key="2">
    <source>
        <dbReference type="ARBA" id="ARBA00022723"/>
    </source>
</evidence>